<comment type="caution">
    <text evidence="2">The sequence shown here is derived from an EMBL/GenBank/DDBJ whole genome shotgun (WGS) entry which is preliminary data.</text>
</comment>
<dbReference type="CDD" id="cd14789">
    <property type="entry name" value="Tiki"/>
    <property type="match status" value="1"/>
</dbReference>
<protein>
    <submittedName>
        <fullName evidence="2">TraB/GumN family protein</fullName>
    </submittedName>
</protein>
<feature type="signal peptide" evidence="1">
    <location>
        <begin position="1"/>
        <end position="24"/>
    </location>
</feature>
<evidence type="ECO:0000313" key="2">
    <source>
        <dbReference type="EMBL" id="MEN2785845.1"/>
    </source>
</evidence>
<dbReference type="RefSeq" id="WP_345863481.1">
    <property type="nucleotide sequence ID" value="NZ_JBDIMF010000001.1"/>
</dbReference>
<name>A0ABU9XS16_9SPHN</name>
<dbReference type="InterPro" id="IPR047111">
    <property type="entry name" value="YbaP-like"/>
</dbReference>
<proteinExistence type="predicted"/>
<accession>A0ABU9XS16</accession>
<dbReference type="InterPro" id="IPR002816">
    <property type="entry name" value="TraB/PrgY/GumN_fam"/>
</dbReference>
<dbReference type="PANTHER" id="PTHR40590">
    <property type="entry name" value="CYTOPLASMIC PROTEIN-RELATED"/>
    <property type="match status" value="1"/>
</dbReference>
<feature type="chain" id="PRO_5045531450" evidence="1">
    <location>
        <begin position="25"/>
        <end position="295"/>
    </location>
</feature>
<gene>
    <name evidence="2" type="ORF">ABC969_05350</name>
</gene>
<organism evidence="2 3">
    <name type="scientific">Sphingomonas qilianensis</name>
    <dbReference type="NCBI Taxonomy" id="1736690"/>
    <lineage>
        <taxon>Bacteria</taxon>
        <taxon>Pseudomonadati</taxon>
        <taxon>Pseudomonadota</taxon>
        <taxon>Alphaproteobacteria</taxon>
        <taxon>Sphingomonadales</taxon>
        <taxon>Sphingomonadaceae</taxon>
        <taxon>Sphingomonas</taxon>
    </lineage>
</organism>
<reference evidence="2 3" key="1">
    <citation type="submission" date="2024-05" db="EMBL/GenBank/DDBJ databases">
        <authorList>
            <person name="Liu Q."/>
            <person name="Xin Y.-H."/>
        </authorList>
    </citation>
    <scope>NUCLEOTIDE SEQUENCE [LARGE SCALE GENOMIC DNA]</scope>
    <source>
        <strain evidence="2 3">CGMCC 1.15349</strain>
    </source>
</reference>
<dbReference type="PANTHER" id="PTHR40590:SF1">
    <property type="entry name" value="CYTOPLASMIC PROTEIN"/>
    <property type="match status" value="1"/>
</dbReference>
<evidence type="ECO:0000313" key="3">
    <source>
        <dbReference type="Proteomes" id="UP001404104"/>
    </source>
</evidence>
<dbReference type="Proteomes" id="UP001404104">
    <property type="component" value="Unassembled WGS sequence"/>
</dbReference>
<sequence>MMLLKKLRALLAATLLALPLPAAAKGNDADPALWVVKDADTTLYLFGTIHVLKPGLSWFDAAVKNAFDSSDDLVLEMVQPPAPEMQAIVMKAGFTTTGPTLPEKLTAPDRAAYLKALTGFGLPATALDRADPWLAATQLSLIPVMKSGYDASNGPETVLSAAARAAGKKVIGLETAEQQIGYFDSLPEPLQIKFLNSTVKDLPEVDTSLNDMVADWSAGKPERLGKTMNEGMRDTPEIGRILLTDRNLRWADWIDQRMTQPGTVFVAVGAGHLAGKDSVIAQLKKRKLKARRINY</sequence>
<keyword evidence="3" id="KW-1185">Reference proteome</keyword>
<dbReference type="EMBL" id="JBDIMF010000001">
    <property type="protein sequence ID" value="MEN2785845.1"/>
    <property type="molecule type" value="Genomic_DNA"/>
</dbReference>
<keyword evidence="1" id="KW-0732">Signal</keyword>
<dbReference type="Pfam" id="PF01963">
    <property type="entry name" value="TraB_PrgY_gumN"/>
    <property type="match status" value="1"/>
</dbReference>
<evidence type="ECO:0000256" key="1">
    <source>
        <dbReference type="SAM" id="SignalP"/>
    </source>
</evidence>